<dbReference type="RefSeq" id="WP_338685850.1">
    <property type="nucleotide sequence ID" value="NZ_AP024702.1"/>
</dbReference>
<dbReference type="EMBL" id="AP024702">
    <property type="protein sequence ID" value="BCX49316.1"/>
    <property type="molecule type" value="Genomic_DNA"/>
</dbReference>
<keyword evidence="4 5" id="KW-0472">Membrane</keyword>
<accession>A0ABM7RGK4</accession>
<name>A0ABM7RGK4_9BACT</name>
<feature type="transmembrane region" description="Helical" evidence="5">
    <location>
        <begin position="120"/>
        <end position="138"/>
    </location>
</feature>
<proteinExistence type="predicted"/>
<evidence type="ECO:0000313" key="7">
    <source>
        <dbReference type="EMBL" id="BCX49316.1"/>
    </source>
</evidence>
<keyword evidence="3 5" id="KW-1133">Transmembrane helix</keyword>
<keyword evidence="8" id="KW-1185">Reference proteome</keyword>
<feature type="transmembrane region" description="Helical" evidence="5">
    <location>
        <begin position="79"/>
        <end position="100"/>
    </location>
</feature>
<evidence type="ECO:0000256" key="1">
    <source>
        <dbReference type="ARBA" id="ARBA00004141"/>
    </source>
</evidence>
<feature type="transmembrane region" description="Helical" evidence="5">
    <location>
        <begin position="12"/>
        <end position="31"/>
    </location>
</feature>
<comment type="subcellular location">
    <subcellularLocation>
        <location evidence="1">Membrane</location>
        <topology evidence="1">Multi-pass membrane protein</topology>
    </subcellularLocation>
</comment>
<feature type="domain" description="Methylamine utilisation protein MauE" evidence="6">
    <location>
        <begin position="11"/>
        <end position="131"/>
    </location>
</feature>
<organism evidence="7 8">
    <name type="scientific">Haloferula helveola</name>
    <dbReference type="NCBI Taxonomy" id="490095"/>
    <lineage>
        <taxon>Bacteria</taxon>
        <taxon>Pseudomonadati</taxon>
        <taxon>Verrucomicrobiota</taxon>
        <taxon>Verrucomicrobiia</taxon>
        <taxon>Verrucomicrobiales</taxon>
        <taxon>Verrucomicrobiaceae</taxon>
        <taxon>Haloferula</taxon>
    </lineage>
</organism>
<gene>
    <name evidence="7" type="ORF">HAHE_32240</name>
</gene>
<evidence type="ECO:0000313" key="8">
    <source>
        <dbReference type="Proteomes" id="UP001374893"/>
    </source>
</evidence>
<dbReference type="Proteomes" id="UP001374893">
    <property type="component" value="Chromosome"/>
</dbReference>
<dbReference type="InterPro" id="IPR009908">
    <property type="entry name" value="Methylamine_util_MauE"/>
</dbReference>
<reference evidence="7 8" key="1">
    <citation type="submission" date="2021-06" db="EMBL/GenBank/DDBJ databases">
        <title>Complete genome of Haloferula helveola possessing various polysaccharide degrading enzymes.</title>
        <authorList>
            <person name="Takami H."/>
            <person name="Huang C."/>
            <person name="Hamasaki K."/>
        </authorList>
    </citation>
    <scope>NUCLEOTIDE SEQUENCE [LARGE SCALE GENOMIC DNA]</scope>
    <source>
        <strain evidence="7 8">CN-1</strain>
    </source>
</reference>
<sequence>MQPKTPFEYGILTGRVLMGTWFAILGADKLFRVGAPAFSRQVAEFGILQDPWNLMVAYFVPWLEVISGLCLLTSFFHRGAVRVMIGLTCVFLFVNGQAMVRGIEADCGCFGKLFTLDGGAKMALLLVQLTILVFLMSVERKLGRKVFRGTKMRLPG</sequence>
<dbReference type="Pfam" id="PF07291">
    <property type="entry name" value="MauE"/>
    <property type="match status" value="1"/>
</dbReference>
<protein>
    <recommendedName>
        <fullName evidence="6">Methylamine utilisation protein MauE domain-containing protein</fullName>
    </recommendedName>
</protein>
<evidence type="ECO:0000256" key="4">
    <source>
        <dbReference type="ARBA" id="ARBA00023136"/>
    </source>
</evidence>
<keyword evidence="2 5" id="KW-0812">Transmembrane</keyword>
<feature type="transmembrane region" description="Helical" evidence="5">
    <location>
        <begin position="51"/>
        <end position="72"/>
    </location>
</feature>
<evidence type="ECO:0000259" key="6">
    <source>
        <dbReference type="Pfam" id="PF07291"/>
    </source>
</evidence>
<evidence type="ECO:0000256" key="2">
    <source>
        <dbReference type="ARBA" id="ARBA00022692"/>
    </source>
</evidence>
<evidence type="ECO:0000256" key="5">
    <source>
        <dbReference type="SAM" id="Phobius"/>
    </source>
</evidence>
<evidence type="ECO:0000256" key="3">
    <source>
        <dbReference type="ARBA" id="ARBA00022989"/>
    </source>
</evidence>